<dbReference type="InterPro" id="IPR029058">
    <property type="entry name" value="AB_hydrolase_fold"/>
</dbReference>
<dbReference type="PANTHER" id="PTHR43798:SF31">
    <property type="entry name" value="AB HYDROLASE SUPERFAMILY PROTEIN YCLE"/>
    <property type="match status" value="1"/>
</dbReference>
<dbReference type="Pfam" id="PF00561">
    <property type="entry name" value="Abhydrolase_1"/>
    <property type="match status" value="1"/>
</dbReference>
<reference evidence="3" key="2">
    <citation type="submission" date="2023-07" db="EMBL/GenBank/DDBJ databases">
        <authorList>
            <person name="Bai X.-H."/>
            <person name="Wang H.-H."/>
            <person name="Wang J."/>
            <person name="Ma M.-Y."/>
            <person name="Hu H.-H."/>
            <person name="Song Z.-L."/>
            <person name="Ma H.-G."/>
            <person name="Fan Y."/>
            <person name="Du C.-Y."/>
            <person name="Xu J.-C."/>
        </authorList>
    </citation>
    <scope>NUCLEOTIDE SEQUENCE</scope>
    <source>
        <strain evidence="3">CZ1</strain>
    </source>
</reference>
<sequence length="276" mass="31396">MNRFSLKVWIDGSGYPILCLHGHPGSGRSMSVFTEHFAQRFYTISPDLRGYGQSKTRENFVMLDHLDDLQGVLDQYGIDRCLILGWSLGGIIALELAARFPDRVSGLILIATSARPWGDHPKISFQDNLFTAIAGILNAVRPGWQWNIDTFAKRSLFRYLVRHHTPATYRYIASDAMYAFLKTSLAANRALNAALSPGYYRVQNFEDISCPVLMLAGEHDRHITAISSVETAKNLPNCEYKVYPNTAHLLPWEIPETILDDIDQWLDRHPESWRRS</sequence>
<dbReference type="GO" id="GO:0016020">
    <property type="term" value="C:membrane"/>
    <property type="evidence" value="ECO:0007669"/>
    <property type="project" value="TreeGrafter"/>
</dbReference>
<dbReference type="SUPFAM" id="SSF53474">
    <property type="entry name" value="alpha/beta-Hydrolases"/>
    <property type="match status" value="1"/>
</dbReference>
<dbReference type="PANTHER" id="PTHR43798">
    <property type="entry name" value="MONOACYLGLYCEROL LIPASE"/>
    <property type="match status" value="1"/>
</dbReference>
<dbReference type="PRINTS" id="PR00111">
    <property type="entry name" value="ABHYDROLASE"/>
</dbReference>
<dbReference type="RefSeq" id="WP_316428186.1">
    <property type="nucleotide sequence ID" value="NZ_CP130144.1"/>
</dbReference>
<evidence type="ECO:0000259" key="2">
    <source>
        <dbReference type="Pfam" id="PF00561"/>
    </source>
</evidence>
<organism evidence="3">
    <name type="scientific">Leptolyngbya boryana CZ1</name>
    <dbReference type="NCBI Taxonomy" id="3060204"/>
    <lineage>
        <taxon>Bacteria</taxon>
        <taxon>Bacillati</taxon>
        <taxon>Cyanobacteriota</taxon>
        <taxon>Cyanophyceae</taxon>
        <taxon>Leptolyngbyales</taxon>
        <taxon>Leptolyngbyaceae</taxon>
        <taxon>Leptolyngbya group</taxon>
        <taxon>Leptolyngbya</taxon>
    </lineage>
</organism>
<protein>
    <submittedName>
        <fullName evidence="3">Alpha/beta hydrolase</fullName>
    </submittedName>
</protein>
<dbReference type="PRINTS" id="PR00412">
    <property type="entry name" value="EPOXHYDRLASE"/>
</dbReference>
<proteinExistence type="predicted"/>
<evidence type="ECO:0000256" key="1">
    <source>
        <dbReference type="ARBA" id="ARBA00022801"/>
    </source>
</evidence>
<dbReference type="Gene3D" id="3.40.50.1820">
    <property type="entry name" value="alpha/beta hydrolase"/>
    <property type="match status" value="1"/>
</dbReference>
<dbReference type="InterPro" id="IPR050266">
    <property type="entry name" value="AB_hydrolase_sf"/>
</dbReference>
<dbReference type="EMBL" id="CP130144">
    <property type="protein sequence ID" value="WNZ47557.1"/>
    <property type="molecule type" value="Genomic_DNA"/>
</dbReference>
<gene>
    <name evidence="3" type="ORF">Q2T42_06905</name>
</gene>
<feature type="domain" description="AB hydrolase-1" evidence="2">
    <location>
        <begin position="15"/>
        <end position="253"/>
    </location>
</feature>
<dbReference type="InterPro" id="IPR000639">
    <property type="entry name" value="Epox_hydrolase-like"/>
</dbReference>
<keyword evidence="1 3" id="KW-0378">Hydrolase</keyword>
<name>A0AA97ARK7_LEPBY</name>
<reference evidence="3" key="1">
    <citation type="journal article" date="2023" name="Plants (Basel)">
        <title>Genomic Analysis of Leptolyngbya boryana CZ1 Reveals Efficient Carbon Fixation Modules.</title>
        <authorList>
            <person name="Bai X."/>
            <person name="Wang H."/>
            <person name="Cheng W."/>
            <person name="Wang J."/>
            <person name="Ma M."/>
            <person name="Hu H."/>
            <person name="Song Z."/>
            <person name="Ma H."/>
            <person name="Fan Y."/>
            <person name="Du C."/>
            <person name="Xu J."/>
        </authorList>
    </citation>
    <scope>NUCLEOTIDE SEQUENCE</scope>
    <source>
        <strain evidence="3">CZ1</strain>
    </source>
</reference>
<evidence type="ECO:0000313" key="3">
    <source>
        <dbReference type="EMBL" id="WNZ47557.1"/>
    </source>
</evidence>
<dbReference type="GO" id="GO:0016787">
    <property type="term" value="F:hydrolase activity"/>
    <property type="evidence" value="ECO:0007669"/>
    <property type="project" value="UniProtKB-KW"/>
</dbReference>
<dbReference type="AlphaFoldDB" id="A0AA97ARK7"/>
<dbReference type="InterPro" id="IPR000073">
    <property type="entry name" value="AB_hydrolase_1"/>
</dbReference>
<accession>A0AA97ARK7</accession>